<dbReference type="AlphaFoldDB" id="A0A173S6B7"/>
<keyword evidence="1" id="KW-1133">Transmembrane helix</keyword>
<evidence type="ECO:0000313" key="4">
    <source>
        <dbReference type="Proteomes" id="UP000095495"/>
    </source>
</evidence>
<dbReference type="InterPro" id="IPR013491">
    <property type="entry name" value="Tape_meas_N"/>
</dbReference>
<feature type="transmembrane region" description="Helical" evidence="1">
    <location>
        <begin position="431"/>
        <end position="449"/>
    </location>
</feature>
<reference evidence="3 4" key="1">
    <citation type="submission" date="2015-09" db="EMBL/GenBank/DDBJ databases">
        <authorList>
            <consortium name="Pathogen Informatics"/>
        </authorList>
    </citation>
    <scope>NUCLEOTIDE SEQUENCE [LARGE SCALE GENOMIC DNA]</scope>
    <source>
        <strain evidence="3 4">2789STDY5608863</strain>
    </source>
</reference>
<protein>
    <submittedName>
        <fullName evidence="3">Phage-related minor tail protein</fullName>
    </submittedName>
</protein>
<sequence length="721" mass="76395">MATITTGIQLADNFSAPLMHIISSVNMAISSIYDMDQAMNAGVNTASLEAARNEIAQATVAAEEFNQTMQQASSPINDNIRRQEQFNQSLQNGASESSNLVSAIKRMAGAYLSIQTAGKILEMSDEITQTTSRLNMMNDGLQSTADLYNMVYVAANDARGSLGDMASVVARFGNNAKDAFSSSAEVVQFANLVQKQMTIAGASTQEAANAELQLSQALGSGVLRGDELNSIFEQAPNLIQNIADYLNVPIGKIRSMAQDGELSADVVKQAVFAATDEINANFENMPMTWGQMWTVFQNDATMAFQPVLQRLNDLANTDGFQEFATNAINDLAVVAGVVLDIFEGIGSIGTFVQDNWQIIGPVVYGVVAALAAYATYVGITNAIDMISTGIKITMCVASYAHAAATGTEASATAAATAAQYGLNTAMLSCPLTWIVVGIMALIIVLVALCNHFSGAGHIAQSAFGVVTGSVNVAIQYFKNLGLSVADVFIGIWNAAGACATNVETAFHNSISHVQTRWYNMLSTALTVVSGICSALNKLPFVEFDYSGITSAADNYASKAAAAAGNTKDYTSVTDAFNKGIKTYDVYQSGWAKDAYTAGAAWGDGVTSKIKNTISSKATNIPSANNYPNALASSNAATAANTADTAKNTAKTANTLSASSEDLKYLRDIADREYVNKFTTAQIKVEMINHNNVNNDMDLDGMAEHLRSKIEEEMNAAAEGEH</sequence>
<dbReference type="RefSeq" id="WP_055261880.1">
    <property type="nucleotide sequence ID" value="NZ_CYXV01000004.1"/>
</dbReference>
<keyword evidence="1" id="KW-0472">Membrane</keyword>
<dbReference type="NCBIfam" id="TIGR02675">
    <property type="entry name" value="tape_meas_nterm"/>
    <property type="match status" value="1"/>
</dbReference>
<proteinExistence type="predicted"/>
<dbReference type="EMBL" id="CYXV01000004">
    <property type="protein sequence ID" value="CUM85791.1"/>
    <property type="molecule type" value="Genomic_DNA"/>
</dbReference>
<organism evidence="3 4">
    <name type="scientific">Roseburia faecis</name>
    <dbReference type="NCBI Taxonomy" id="301302"/>
    <lineage>
        <taxon>Bacteria</taxon>
        <taxon>Bacillati</taxon>
        <taxon>Bacillota</taxon>
        <taxon>Clostridia</taxon>
        <taxon>Lachnospirales</taxon>
        <taxon>Lachnospiraceae</taxon>
        <taxon>Roseburia</taxon>
    </lineage>
</organism>
<gene>
    <name evidence="3" type="ORF">ERS852420_01117</name>
</gene>
<keyword evidence="1" id="KW-0812">Transmembrane</keyword>
<accession>A0A173S6B7</accession>
<evidence type="ECO:0000259" key="2">
    <source>
        <dbReference type="Pfam" id="PF20155"/>
    </source>
</evidence>
<dbReference type="Proteomes" id="UP000095495">
    <property type="component" value="Unassembled WGS sequence"/>
</dbReference>
<evidence type="ECO:0000313" key="3">
    <source>
        <dbReference type="EMBL" id="CUM85791.1"/>
    </source>
</evidence>
<dbReference type="Pfam" id="PF20155">
    <property type="entry name" value="TMP_3"/>
    <property type="match status" value="1"/>
</dbReference>
<evidence type="ECO:0000256" key="1">
    <source>
        <dbReference type="SAM" id="Phobius"/>
    </source>
</evidence>
<name>A0A173S6B7_9FIRM</name>
<feature type="domain" description="Tape measure protein N-terminal" evidence="2">
    <location>
        <begin position="119"/>
        <end position="304"/>
    </location>
</feature>